<dbReference type="InterPro" id="IPR000847">
    <property type="entry name" value="LysR_HTH_N"/>
</dbReference>
<keyword evidence="4" id="KW-0804">Transcription</keyword>
<evidence type="ECO:0000313" key="6">
    <source>
        <dbReference type="EMBL" id="AWN47573.1"/>
    </source>
</evidence>
<dbReference type="InterPro" id="IPR036390">
    <property type="entry name" value="WH_DNA-bd_sf"/>
</dbReference>
<dbReference type="AlphaFoldDB" id="A0A2U8WNB5"/>
<proteinExistence type="inferred from homology"/>
<dbReference type="RefSeq" id="WP_109959898.1">
    <property type="nucleotide sequence ID" value="NZ_CP029553.1"/>
</dbReference>
<organism evidence="6 7">
    <name type="scientific">Methylobacterium terrae</name>
    <dbReference type="NCBI Taxonomy" id="2202827"/>
    <lineage>
        <taxon>Bacteria</taxon>
        <taxon>Pseudomonadati</taxon>
        <taxon>Pseudomonadota</taxon>
        <taxon>Alphaproteobacteria</taxon>
        <taxon>Hyphomicrobiales</taxon>
        <taxon>Methylobacteriaceae</taxon>
        <taxon>Methylobacterium</taxon>
    </lineage>
</organism>
<evidence type="ECO:0000259" key="5">
    <source>
        <dbReference type="PROSITE" id="PS50931"/>
    </source>
</evidence>
<dbReference type="KEGG" id="mtea:DK419_15690"/>
<sequence>MKRSDLPSLDDLRAFETVARLGSMRAAAGELSLTHGAVSRRVAKLAVDLGLRLFEPAGRGLRLTRDGAVLSEAAKKALALIADTLSAIRAAAGSGPIVLSCERSLAMRWLIPRLSAFQDRHPEIEIHLSTGGGSLDFTRERVTLAIRRLDFALDPAWTVRELMAERVGPVMVPGLRERFARGDYVALGSRTRPNAWTAWHGAHPHVPRPRSLRLLDHHFLMTEAALGGLGVALAPEVIASHDVALGRLVAPCGFTPDGTSYGLIHPGAFAPGGPAATLCDWLRTEAVAE</sequence>
<feature type="domain" description="HTH lysR-type" evidence="5">
    <location>
        <begin position="7"/>
        <end position="64"/>
    </location>
</feature>
<dbReference type="GO" id="GO:0043565">
    <property type="term" value="F:sequence-specific DNA binding"/>
    <property type="evidence" value="ECO:0007669"/>
    <property type="project" value="TreeGrafter"/>
</dbReference>
<comment type="similarity">
    <text evidence="1">Belongs to the LysR transcriptional regulatory family.</text>
</comment>
<keyword evidence="2" id="KW-0805">Transcription regulation</keyword>
<dbReference type="Gene3D" id="3.40.190.10">
    <property type="entry name" value="Periplasmic binding protein-like II"/>
    <property type="match status" value="2"/>
</dbReference>
<name>A0A2U8WNB5_9HYPH</name>
<dbReference type="SUPFAM" id="SSF53850">
    <property type="entry name" value="Periplasmic binding protein-like II"/>
    <property type="match status" value="1"/>
</dbReference>
<keyword evidence="3" id="KW-0238">DNA-binding</keyword>
<protein>
    <submittedName>
        <fullName evidence="6">Transcriptional regulator</fullName>
    </submittedName>
</protein>
<dbReference type="InterPro" id="IPR036388">
    <property type="entry name" value="WH-like_DNA-bd_sf"/>
</dbReference>
<dbReference type="Proteomes" id="UP000245444">
    <property type="component" value="Chromosome"/>
</dbReference>
<dbReference type="InterPro" id="IPR005119">
    <property type="entry name" value="LysR_subst-bd"/>
</dbReference>
<dbReference type="EMBL" id="CP029553">
    <property type="protein sequence ID" value="AWN47573.1"/>
    <property type="molecule type" value="Genomic_DNA"/>
</dbReference>
<keyword evidence="7" id="KW-1185">Reference proteome</keyword>
<dbReference type="InterPro" id="IPR058163">
    <property type="entry name" value="LysR-type_TF_proteobact-type"/>
</dbReference>
<dbReference type="GO" id="GO:0003700">
    <property type="term" value="F:DNA-binding transcription factor activity"/>
    <property type="evidence" value="ECO:0007669"/>
    <property type="project" value="InterPro"/>
</dbReference>
<dbReference type="Pfam" id="PF03466">
    <property type="entry name" value="LysR_substrate"/>
    <property type="match status" value="1"/>
</dbReference>
<evidence type="ECO:0000256" key="2">
    <source>
        <dbReference type="ARBA" id="ARBA00023015"/>
    </source>
</evidence>
<accession>A0A2U8WNB5</accession>
<reference evidence="6 7" key="1">
    <citation type="submission" date="2018-05" db="EMBL/GenBank/DDBJ databases">
        <title>Complete Genome Sequence of Methylobacterium sp. 17Sr1-28.</title>
        <authorList>
            <person name="Srinivasan S."/>
        </authorList>
    </citation>
    <scope>NUCLEOTIDE SEQUENCE [LARGE SCALE GENOMIC DNA]</scope>
    <source>
        <strain evidence="6 7">17Sr1-28</strain>
    </source>
</reference>
<evidence type="ECO:0000256" key="1">
    <source>
        <dbReference type="ARBA" id="ARBA00009437"/>
    </source>
</evidence>
<gene>
    <name evidence="6" type="ORF">DK419_15690</name>
</gene>
<dbReference type="OrthoDB" id="9793571at2"/>
<evidence type="ECO:0000256" key="4">
    <source>
        <dbReference type="ARBA" id="ARBA00023163"/>
    </source>
</evidence>
<evidence type="ECO:0000313" key="7">
    <source>
        <dbReference type="Proteomes" id="UP000245444"/>
    </source>
</evidence>
<dbReference type="PANTHER" id="PTHR30537:SF74">
    <property type="entry name" value="HTH-TYPE TRANSCRIPTIONAL REGULATOR TRPI"/>
    <property type="match status" value="1"/>
</dbReference>
<dbReference type="SUPFAM" id="SSF46785">
    <property type="entry name" value="Winged helix' DNA-binding domain"/>
    <property type="match status" value="1"/>
</dbReference>
<dbReference type="Pfam" id="PF00126">
    <property type="entry name" value="HTH_1"/>
    <property type="match status" value="1"/>
</dbReference>
<dbReference type="GO" id="GO:0006351">
    <property type="term" value="P:DNA-templated transcription"/>
    <property type="evidence" value="ECO:0007669"/>
    <property type="project" value="TreeGrafter"/>
</dbReference>
<dbReference type="PROSITE" id="PS50931">
    <property type="entry name" value="HTH_LYSR"/>
    <property type="match status" value="1"/>
</dbReference>
<dbReference type="Gene3D" id="1.10.10.10">
    <property type="entry name" value="Winged helix-like DNA-binding domain superfamily/Winged helix DNA-binding domain"/>
    <property type="match status" value="1"/>
</dbReference>
<dbReference type="PANTHER" id="PTHR30537">
    <property type="entry name" value="HTH-TYPE TRANSCRIPTIONAL REGULATOR"/>
    <property type="match status" value="1"/>
</dbReference>
<evidence type="ECO:0000256" key="3">
    <source>
        <dbReference type="ARBA" id="ARBA00023125"/>
    </source>
</evidence>